<evidence type="ECO:0008006" key="3">
    <source>
        <dbReference type="Google" id="ProtNLM"/>
    </source>
</evidence>
<evidence type="ECO:0000313" key="2">
    <source>
        <dbReference type="Proteomes" id="UP000593576"/>
    </source>
</evidence>
<sequence length="73" mass="8270">MSLSILTACDLFEIKSNFRNGFLVSLTVESINSYIAWDFSLVQGKMNMVLPLFSLEPLMKHLASLLVIFNMIL</sequence>
<dbReference type="OrthoDB" id="1434354at2759"/>
<dbReference type="Proteomes" id="UP000593576">
    <property type="component" value="Unassembled WGS sequence"/>
</dbReference>
<comment type="caution">
    <text evidence="1">The sequence shown here is derived from an EMBL/GenBank/DDBJ whole genome shotgun (WGS) entry which is preliminary data.</text>
</comment>
<dbReference type="AlphaFoldDB" id="A0A7J9L950"/>
<accession>A0A7J9L950</accession>
<organism evidence="1 2">
    <name type="scientific">Gossypium schwendimanii</name>
    <name type="common">Cotton</name>
    <dbReference type="NCBI Taxonomy" id="34291"/>
    <lineage>
        <taxon>Eukaryota</taxon>
        <taxon>Viridiplantae</taxon>
        <taxon>Streptophyta</taxon>
        <taxon>Embryophyta</taxon>
        <taxon>Tracheophyta</taxon>
        <taxon>Spermatophyta</taxon>
        <taxon>Magnoliopsida</taxon>
        <taxon>eudicotyledons</taxon>
        <taxon>Gunneridae</taxon>
        <taxon>Pentapetalae</taxon>
        <taxon>rosids</taxon>
        <taxon>malvids</taxon>
        <taxon>Malvales</taxon>
        <taxon>Malvaceae</taxon>
        <taxon>Malvoideae</taxon>
        <taxon>Gossypium</taxon>
    </lineage>
</organism>
<name>A0A7J9L950_GOSSC</name>
<proteinExistence type="predicted"/>
<dbReference type="EMBL" id="JABFAF010000005">
    <property type="protein sequence ID" value="MBA0855285.1"/>
    <property type="molecule type" value="Genomic_DNA"/>
</dbReference>
<evidence type="ECO:0000313" key="1">
    <source>
        <dbReference type="EMBL" id="MBA0855285.1"/>
    </source>
</evidence>
<protein>
    <recommendedName>
        <fullName evidence="3">GOLD domain-containing protein</fullName>
    </recommendedName>
</protein>
<reference evidence="1 2" key="1">
    <citation type="journal article" date="2019" name="Genome Biol. Evol.">
        <title>Insights into the evolution of the New World diploid cottons (Gossypium, subgenus Houzingenia) based on genome sequencing.</title>
        <authorList>
            <person name="Grover C.E."/>
            <person name="Arick M.A. 2nd"/>
            <person name="Thrash A."/>
            <person name="Conover J.L."/>
            <person name="Sanders W.S."/>
            <person name="Peterson D.G."/>
            <person name="Frelichowski J.E."/>
            <person name="Scheffler J.A."/>
            <person name="Scheffler B.E."/>
            <person name="Wendel J.F."/>
        </authorList>
    </citation>
    <scope>NUCLEOTIDE SEQUENCE [LARGE SCALE GENOMIC DNA]</scope>
    <source>
        <strain evidence="1">1</strain>
        <tissue evidence="1">Leaf</tissue>
    </source>
</reference>
<gene>
    <name evidence="1" type="ORF">Goshw_011529</name>
</gene>
<keyword evidence="2" id="KW-1185">Reference proteome</keyword>